<dbReference type="EMBL" id="OV121138">
    <property type="protein sequence ID" value="CAH0560627.1"/>
    <property type="molecule type" value="Genomic_DNA"/>
</dbReference>
<dbReference type="AlphaFoldDB" id="A0A9P0BF13"/>
<reference evidence="2" key="1">
    <citation type="submission" date="2021-12" db="EMBL/GenBank/DDBJ databases">
        <authorList>
            <person name="King R."/>
        </authorList>
    </citation>
    <scope>NUCLEOTIDE SEQUENCE</scope>
</reference>
<evidence type="ECO:0000313" key="3">
    <source>
        <dbReference type="Proteomes" id="UP001154078"/>
    </source>
</evidence>
<feature type="compositionally biased region" description="Basic and acidic residues" evidence="1">
    <location>
        <begin position="13"/>
        <end position="54"/>
    </location>
</feature>
<dbReference type="OrthoDB" id="6726648at2759"/>
<feature type="compositionally biased region" description="Basic residues" evidence="1">
    <location>
        <begin position="55"/>
        <end position="66"/>
    </location>
</feature>
<protein>
    <submittedName>
        <fullName evidence="2">Uncharacterized protein</fullName>
    </submittedName>
</protein>
<gene>
    <name evidence="2" type="ORF">MELIAE_LOCUS10357</name>
</gene>
<evidence type="ECO:0000313" key="2">
    <source>
        <dbReference type="EMBL" id="CAH0560627.1"/>
    </source>
</evidence>
<keyword evidence="3" id="KW-1185">Reference proteome</keyword>
<name>A0A9P0BF13_BRAAE</name>
<dbReference type="Proteomes" id="UP001154078">
    <property type="component" value="Chromosome 7"/>
</dbReference>
<dbReference type="PANTHER" id="PTHR46601">
    <property type="entry name" value="ULP_PROTEASE DOMAIN-CONTAINING PROTEIN"/>
    <property type="match status" value="1"/>
</dbReference>
<sequence length="601" mass="69737">MSVAERKKKSRERMRQDEDKWKEVQEKQKVWDERRREKRRQEHKESQEIRESYKKKERLRKRKQRENKKLAQVQNYNNSGLGSYKCLNTLKKAVVKTKKALPQSPTKKTAVLQQMFKEVNLQMPTLLQKPDDRRSNNAITDEVKKKVQAFYETDDISRASPNRKDTMSIKDSQSGERTHVAKRHMTMAVAEAYSLFVTDNPDVNLGKSKFFEYRPLHVRPMSDMPHNVCVCIHHANYNFLLQALNKIAPIVPGSSTEFLKEITCDISNEKCIAGECSKCYKISDILPLKLDTTMKVTWNQWKSVENRFQIVTATGTLKDLLEELDSKTLKFKYHVFTKNEQSKYFKTKIKESTETEIVLQIDFAENFAILNQDEIQSAYWSHGQVTLFTGCAWASQGQEKHSYVIMSDELTHNKYSVWLFIKKIIDDLKSRYGNLKKVNICSDGCAAQFKNRFTLSTLCFSVLDWGIEINWSFFASGHGKGVVDGIGAIAKRTLWSAIMTRKAVIKNSRDCYEYLVLKGINGFHIFFIGADDIKEHQANLDKRWQNIKTIPHIQKHHHFEGEGNTCIVYTLTATSSEYKKVSIIQEDKLNYSEVYNSSDSE</sequence>
<organism evidence="2 3">
    <name type="scientific">Brassicogethes aeneus</name>
    <name type="common">Rape pollen beetle</name>
    <name type="synonym">Meligethes aeneus</name>
    <dbReference type="NCBI Taxonomy" id="1431903"/>
    <lineage>
        <taxon>Eukaryota</taxon>
        <taxon>Metazoa</taxon>
        <taxon>Ecdysozoa</taxon>
        <taxon>Arthropoda</taxon>
        <taxon>Hexapoda</taxon>
        <taxon>Insecta</taxon>
        <taxon>Pterygota</taxon>
        <taxon>Neoptera</taxon>
        <taxon>Endopterygota</taxon>
        <taxon>Coleoptera</taxon>
        <taxon>Polyphaga</taxon>
        <taxon>Cucujiformia</taxon>
        <taxon>Nitidulidae</taxon>
        <taxon>Meligethinae</taxon>
        <taxon>Brassicogethes</taxon>
    </lineage>
</organism>
<feature type="region of interest" description="Disordered" evidence="1">
    <location>
        <begin position="1"/>
        <end position="68"/>
    </location>
</feature>
<dbReference type="PANTHER" id="PTHR46601:SF2">
    <property type="entry name" value="UBIQUITIN-LIKE PROTEASE FAMILY PROFILE DOMAIN-CONTAINING PROTEIN"/>
    <property type="match status" value="1"/>
</dbReference>
<feature type="compositionally biased region" description="Basic and acidic residues" evidence="1">
    <location>
        <begin position="162"/>
        <end position="179"/>
    </location>
</feature>
<evidence type="ECO:0000256" key="1">
    <source>
        <dbReference type="SAM" id="MobiDB-lite"/>
    </source>
</evidence>
<accession>A0A9P0BF13</accession>
<feature type="region of interest" description="Disordered" evidence="1">
    <location>
        <begin position="154"/>
        <end position="179"/>
    </location>
</feature>
<proteinExistence type="predicted"/>
<feature type="compositionally biased region" description="Basic residues" evidence="1">
    <location>
        <begin position="1"/>
        <end position="12"/>
    </location>
</feature>